<feature type="transmembrane region" description="Helical" evidence="2">
    <location>
        <begin position="148"/>
        <end position="168"/>
    </location>
</feature>
<feature type="compositionally biased region" description="Basic and acidic residues" evidence="1">
    <location>
        <begin position="601"/>
        <end position="612"/>
    </location>
</feature>
<dbReference type="RefSeq" id="WP_068005748.1">
    <property type="nucleotide sequence ID" value="NZ_QQBC01000014.1"/>
</dbReference>
<feature type="region of interest" description="Disordered" evidence="1">
    <location>
        <begin position="588"/>
        <end position="612"/>
    </location>
</feature>
<feature type="transmembrane region" description="Helical" evidence="2">
    <location>
        <begin position="345"/>
        <end position="363"/>
    </location>
</feature>
<reference evidence="3 4" key="1">
    <citation type="submission" date="2018-07" db="EMBL/GenBank/DDBJ databases">
        <title>Genomic Encyclopedia of Type Strains, Phase IV (KMG-IV): sequencing the most valuable type-strain genomes for metagenomic binning, comparative biology and taxonomic classification.</title>
        <authorList>
            <person name="Goeker M."/>
        </authorList>
    </citation>
    <scope>NUCLEOTIDE SEQUENCE [LARGE SCALE GENOMIC DNA]</scope>
    <source>
        <strain evidence="3 4">DSM 44290</strain>
    </source>
</reference>
<feature type="transmembrane region" description="Helical" evidence="2">
    <location>
        <begin position="88"/>
        <end position="107"/>
    </location>
</feature>
<dbReference type="InterPro" id="IPR021941">
    <property type="entry name" value="DUF3556_TM"/>
</dbReference>
<protein>
    <submittedName>
        <fullName evidence="3">Transmembrane protein DUF3556</fullName>
    </submittedName>
</protein>
<keyword evidence="2 3" id="KW-0812">Transmembrane</keyword>
<evidence type="ECO:0000313" key="3">
    <source>
        <dbReference type="EMBL" id="RDI61321.1"/>
    </source>
</evidence>
<comment type="caution">
    <text evidence="3">The sequence shown here is derived from an EMBL/GenBank/DDBJ whole genome shotgun (WGS) entry which is preliminary data.</text>
</comment>
<feature type="transmembrane region" description="Helical" evidence="2">
    <location>
        <begin position="290"/>
        <end position="310"/>
    </location>
</feature>
<proteinExistence type="predicted"/>
<feature type="transmembrane region" description="Helical" evidence="2">
    <location>
        <begin position="316"/>
        <end position="333"/>
    </location>
</feature>
<sequence>MGFTTPDLPKVDPDTFLNLPLMDRMRILATHWAEHGFGSPRMVHLVYITKLVLLYALGGIAIATTTSHLPAFWHVSQWWNQPIVYQKAILWTVLLEAIGVAGSWGPLAGKVKPMTGGILFWARPGTIRLRPWKWVPFTSGDRRSLFDVALYTAFLVSVTVALVSPGVHSDSLTSVLADNTSGLVSPALLIAPIALLILNGLRDKTVFLAARGEQYLPALFFFAVLPFTDMIIALKLLIVVVWVGAGVSKFGKHFALVVPPMVSNSPSMPFARIKRAHYRDFPRDLRPSHVASLMAHVGGTAVEIVAPLTLLLSPTPWLTVPAVVVMVVFHLFITSTFPLAVPLEWNILFAYAAVFLFLGFPNWHGYAVTDISSPWLAVILIAGLLFFPILGNLRPDKVSFLPSMRQYAGNWASAVWAFTPGAEAKLNRVTRSAKNQVDQFTEFGYEPPWAEITLQQTIGWRTMHSQGRGLFSVLLKKLPDIDSRSVREGEFTCNSLIGFNFGDGHLHNEDLIAAVQREARFEPGELIVVWVESQAWGSRVQHYKVIDAALGVIERGVWTVADAVAEQPWLPNGPIPLQVSWSIPAAKEAAPQADLAPGSEPVRHEQRHGARA</sequence>
<organism evidence="3 4">
    <name type="scientific">Nocardia pseudobrasiliensis</name>
    <dbReference type="NCBI Taxonomy" id="45979"/>
    <lineage>
        <taxon>Bacteria</taxon>
        <taxon>Bacillati</taxon>
        <taxon>Actinomycetota</taxon>
        <taxon>Actinomycetes</taxon>
        <taxon>Mycobacteriales</taxon>
        <taxon>Nocardiaceae</taxon>
        <taxon>Nocardia</taxon>
    </lineage>
</organism>
<dbReference type="Proteomes" id="UP000254869">
    <property type="component" value="Unassembled WGS sequence"/>
</dbReference>
<gene>
    <name evidence="3" type="ORF">DFR76_11446</name>
</gene>
<dbReference type="STRING" id="1210086.GCA_001613105_06440"/>
<feature type="transmembrane region" description="Helical" evidence="2">
    <location>
        <begin position="180"/>
        <end position="198"/>
    </location>
</feature>
<keyword evidence="2" id="KW-1133">Transmembrane helix</keyword>
<keyword evidence="2" id="KW-0472">Membrane</keyword>
<dbReference type="AlphaFoldDB" id="A0A370HTP1"/>
<feature type="transmembrane region" description="Helical" evidence="2">
    <location>
        <begin position="51"/>
        <end position="73"/>
    </location>
</feature>
<feature type="transmembrane region" description="Helical" evidence="2">
    <location>
        <begin position="375"/>
        <end position="393"/>
    </location>
</feature>
<evidence type="ECO:0000313" key="4">
    <source>
        <dbReference type="Proteomes" id="UP000254869"/>
    </source>
</evidence>
<accession>A0A370HTP1</accession>
<keyword evidence="4" id="KW-1185">Reference proteome</keyword>
<evidence type="ECO:0000256" key="1">
    <source>
        <dbReference type="SAM" id="MobiDB-lite"/>
    </source>
</evidence>
<name>A0A370HTP1_9NOCA</name>
<dbReference type="Pfam" id="PF12077">
    <property type="entry name" value="DUF3556"/>
    <property type="match status" value="1"/>
</dbReference>
<evidence type="ECO:0000256" key="2">
    <source>
        <dbReference type="SAM" id="Phobius"/>
    </source>
</evidence>
<dbReference type="EMBL" id="QQBC01000014">
    <property type="protein sequence ID" value="RDI61321.1"/>
    <property type="molecule type" value="Genomic_DNA"/>
</dbReference>
<feature type="transmembrane region" description="Helical" evidence="2">
    <location>
        <begin position="219"/>
        <end position="244"/>
    </location>
</feature>